<dbReference type="InterPro" id="IPR047665">
    <property type="entry name" value="ComGG_streptococcus-type"/>
</dbReference>
<sequence>MQALLENYRLTIDTNLRIEKFYQAKIIKEMFLSEVDSLVKEGKGAYDYTVGSVMYEKENQIIKLIITVKPFQFEFTEKTNNVTESDTE</sequence>
<dbReference type="NCBIfam" id="NF041014">
    <property type="entry name" value="pilin_ComGG_2"/>
    <property type="match status" value="1"/>
</dbReference>
<gene>
    <name evidence="1" type="ORF">A5844_002197</name>
</gene>
<evidence type="ECO:0000313" key="1">
    <source>
        <dbReference type="EMBL" id="OTP10497.1"/>
    </source>
</evidence>
<dbReference type="Proteomes" id="UP000194933">
    <property type="component" value="Unassembled WGS sequence"/>
</dbReference>
<dbReference type="AlphaFoldDB" id="A0A242JYV4"/>
<dbReference type="EMBL" id="NGMO01000003">
    <property type="protein sequence ID" value="OTP10497.1"/>
    <property type="molecule type" value="Genomic_DNA"/>
</dbReference>
<accession>A0A242JYV4</accession>
<evidence type="ECO:0000313" key="2">
    <source>
        <dbReference type="Proteomes" id="UP000194933"/>
    </source>
</evidence>
<comment type="caution">
    <text evidence="1">The sequence shown here is derived from an EMBL/GenBank/DDBJ whole genome shotgun (WGS) entry which is preliminary data.</text>
</comment>
<keyword evidence="2" id="KW-1185">Reference proteome</keyword>
<reference evidence="1 2" key="1">
    <citation type="submission" date="2017-05" db="EMBL/GenBank/DDBJ databases">
        <title>The Genome Sequence of Enterococcus sp. 10A9_DIV0425.</title>
        <authorList>
            <consortium name="The Broad Institute Genomics Platform"/>
            <consortium name="The Broad Institute Genomic Center for Infectious Diseases"/>
            <person name="Earl A."/>
            <person name="Manson A."/>
            <person name="Schwartman J."/>
            <person name="Gilmore M."/>
            <person name="Abouelleil A."/>
            <person name="Cao P."/>
            <person name="Chapman S."/>
            <person name="Cusick C."/>
            <person name="Shea T."/>
            <person name="Young S."/>
            <person name="Neafsey D."/>
            <person name="Nusbaum C."/>
            <person name="Birren B."/>
        </authorList>
    </citation>
    <scope>NUCLEOTIDE SEQUENCE [LARGE SCALE GENOMIC DNA]</scope>
    <source>
        <strain evidence="1 2">10A9_DIV0425</strain>
    </source>
</reference>
<organism evidence="1 2">
    <name type="scientific">Candidatus Enterococcus wittei</name>
    <dbReference type="NCBI Taxonomy" id="1987383"/>
    <lineage>
        <taxon>Bacteria</taxon>
        <taxon>Bacillati</taxon>
        <taxon>Bacillota</taxon>
        <taxon>Bacilli</taxon>
        <taxon>Lactobacillales</taxon>
        <taxon>Enterococcaceae</taxon>
        <taxon>Enterococcus</taxon>
    </lineage>
</organism>
<dbReference type="STRING" id="1987383.A5844_002197"/>
<proteinExistence type="predicted"/>
<protein>
    <submittedName>
        <fullName evidence="1">Uncharacterized protein</fullName>
    </submittedName>
</protein>
<name>A0A242JYV4_9ENTE</name>